<organism evidence="3 4">
    <name type="scientific">Thlaspi arvense</name>
    <name type="common">Field penny-cress</name>
    <dbReference type="NCBI Taxonomy" id="13288"/>
    <lineage>
        <taxon>Eukaryota</taxon>
        <taxon>Viridiplantae</taxon>
        <taxon>Streptophyta</taxon>
        <taxon>Embryophyta</taxon>
        <taxon>Tracheophyta</taxon>
        <taxon>Spermatophyta</taxon>
        <taxon>Magnoliopsida</taxon>
        <taxon>eudicotyledons</taxon>
        <taxon>Gunneridae</taxon>
        <taxon>Pentapetalae</taxon>
        <taxon>rosids</taxon>
        <taxon>malvids</taxon>
        <taxon>Brassicales</taxon>
        <taxon>Brassicaceae</taxon>
        <taxon>Thlaspideae</taxon>
        <taxon>Thlaspi</taxon>
    </lineage>
</organism>
<dbReference type="SUPFAM" id="SSF53098">
    <property type="entry name" value="Ribonuclease H-like"/>
    <property type="match status" value="1"/>
</dbReference>
<dbReference type="Gene3D" id="3.30.420.10">
    <property type="entry name" value="Ribonuclease H-like superfamily/Ribonuclease H"/>
    <property type="match status" value="1"/>
</dbReference>
<protein>
    <recommendedName>
        <fullName evidence="5">Reverse transcriptase zinc-binding domain-containing protein</fullName>
    </recommendedName>
</protein>
<evidence type="ECO:0000313" key="4">
    <source>
        <dbReference type="Proteomes" id="UP000836841"/>
    </source>
</evidence>
<name>A0AAU9R7Y9_THLAR</name>
<dbReference type="InterPro" id="IPR012337">
    <property type="entry name" value="RNaseH-like_sf"/>
</dbReference>
<dbReference type="AlphaFoldDB" id="A0AAU9R7Y9"/>
<evidence type="ECO:0000259" key="2">
    <source>
        <dbReference type="Pfam" id="PF13966"/>
    </source>
</evidence>
<dbReference type="InterPro" id="IPR002156">
    <property type="entry name" value="RNaseH_domain"/>
</dbReference>
<dbReference type="Pfam" id="PF13456">
    <property type="entry name" value="RVT_3"/>
    <property type="match status" value="1"/>
</dbReference>
<feature type="domain" description="RNase H type-1" evidence="1">
    <location>
        <begin position="263"/>
        <end position="354"/>
    </location>
</feature>
<dbReference type="GO" id="GO:0004523">
    <property type="term" value="F:RNA-DNA hybrid ribonuclease activity"/>
    <property type="evidence" value="ECO:0007669"/>
    <property type="project" value="InterPro"/>
</dbReference>
<gene>
    <name evidence="3" type="ORF">TAV2_LOCUS2263</name>
</gene>
<dbReference type="InterPro" id="IPR052929">
    <property type="entry name" value="RNase_H-like_EbsB-rel"/>
</dbReference>
<sequence length="362" mass="40090">MGPPSSENKDFVVKDLLLSNSSSWNLATIRLHLPQYEKRILKIKPSDFRMADELSWLPVKSGVYSTKSGYVIAKLHAVTAPAPPFRWLQCVWRVKTSPKLKTFLWKIKNRALPVEETLATQGIIVDPTCKRCGAAENELHFLLQCPFAVRVRDRLPVTHKPSATDPTTIPQLLQDCCRMINLPPTGMASTPLYPWVFWNLWTCRNQLLFEGKDYTSKEVADKACSDAKAWHVAQEALTQQKREVKLTKPCPSTISPASLTCFVDAAWDNSTGCSGLGWVLKDNSNTTLFQNSRIQRFVSSALVAEALALKAALQDAASSGIKELNCHSDSKNLISLINGNGNSVDLQGILHDIRVESSSSPG</sequence>
<dbReference type="PANTHER" id="PTHR47074">
    <property type="entry name" value="BNAC02G40300D PROTEIN"/>
    <property type="match status" value="1"/>
</dbReference>
<dbReference type="Proteomes" id="UP000836841">
    <property type="component" value="Chromosome 1"/>
</dbReference>
<evidence type="ECO:0008006" key="5">
    <source>
        <dbReference type="Google" id="ProtNLM"/>
    </source>
</evidence>
<dbReference type="InterPro" id="IPR026960">
    <property type="entry name" value="RVT-Znf"/>
</dbReference>
<keyword evidence="4" id="KW-1185">Reference proteome</keyword>
<accession>A0AAU9R7Y9</accession>
<dbReference type="PANTHER" id="PTHR47074:SF49">
    <property type="entry name" value="POLYNUCLEOTIDYL TRANSFERASE, RIBONUCLEASE H-LIKE SUPERFAMILY PROTEIN"/>
    <property type="match status" value="1"/>
</dbReference>
<dbReference type="GO" id="GO:0003676">
    <property type="term" value="F:nucleic acid binding"/>
    <property type="evidence" value="ECO:0007669"/>
    <property type="project" value="InterPro"/>
</dbReference>
<reference evidence="3 4" key="1">
    <citation type="submission" date="2022-03" db="EMBL/GenBank/DDBJ databases">
        <authorList>
            <person name="Nunn A."/>
            <person name="Chopra R."/>
            <person name="Nunn A."/>
            <person name="Contreras Garrido A."/>
        </authorList>
    </citation>
    <scope>NUCLEOTIDE SEQUENCE [LARGE SCALE GENOMIC DNA]</scope>
</reference>
<evidence type="ECO:0000259" key="1">
    <source>
        <dbReference type="Pfam" id="PF13456"/>
    </source>
</evidence>
<evidence type="ECO:0000313" key="3">
    <source>
        <dbReference type="EMBL" id="CAH2035809.1"/>
    </source>
</evidence>
<proteinExistence type="predicted"/>
<feature type="domain" description="Reverse transcriptase zinc-binding" evidence="2">
    <location>
        <begin position="64"/>
        <end position="150"/>
    </location>
</feature>
<dbReference type="EMBL" id="OU466857">
    <property type="protein sequence ID" value="CAH2035809.1"/>
    <property type="molecule type" value="Genomic_DNA"/>
</dbReference>
<dbReference type="Pfam" id="PF13966">
    <property type="entry name" value="zf-RVT"/>
    <property type="match status" value="1"/>
</dbReference>
<dbReference type="InterPro" id="IPR036397">
    <property type="entry name" value="RNaseH_sf"/>
</dbReference>